<evidence type="ECO:0000259" key="11">
    <source>
        <dbReference type="Pfam" id="PF13839"/>
    </source>
</evidence>
<dbReference type="FunFam" id="2.160.20.10:FF:000029">
    <property type="entry name" value="Pectinesterase 4"/>
    <property type="match status" value="1"/>
</dbReference>
<reference evidence="12" key="1">
    <citation type="journal article" date="2021" name="bioRxiv">
        <title>Whole Genome Assembly and Annotation of Northern Wild Rice, Zizania palustris L., Supports a Whole Genome Duplication in the Zizania Genus.</title>
        <authorList>
            <person name="Haas M."/>
            <person name="Kono T."/>
            <person name="Macchietto M."/>
            <person name="Millas R."/>
            <person name="McGilp L."/>
            <person name="Shao M."/>
            <person name="Duquette J."/>
            <person name="Hirsch C.N."/>
            <person name="Kimball J."/>
        </authorList>
    </citation>
    <scope>NUCLEOTIDE SEQUENCE</scope>
    <source>
        <tissue evidence="12">Fresh leaf tissue</tissue>
    </source>
</reference>
<dbReference type="InterPro" id="IPR018040">
    <property type="entry name" value="Pectinesterase_Tyr_AS"/>
</dbReference>
<evidence type="ECO:0000256" key="2">
    <source>
        <dbReference type="ARBA" id="ARBA00005184"/>
    </source>
</evidence>
<keyword evidence="5 9" id="KW-0134">Cell wall</keyword>
<comment type="caution">
    <text evidence="12">The sequence shown here is derived from an EMBL/GenBank/DDBJ whole genome shotgun (WGS) entry which is preliminary data.</text>
</comment>
<evidence type="ECO:0000313" key="13">
    <source>
        <dbReference type="Proteomes" id="UP000729402"/>
    </source>
</evidence>
<dbReference type="Pfam" id="PF13839">
    <property type="entry name" value="PC-Esterase"/>
    <property type="match status" value="1"/>
</dbReference>
<proteinExistence type="inferred from homology"/>
<dbReference type="GO" id="GO:0016740">
    <property type="term" value="F:transferase activity"/>
    <property type="evidence" value="ECO:0007669"/>
    <property type="project" value="InterPro"/>
</dbReference>
<dbReference type="PANTHER" id="PTHR31707">
    <property type="entry name" value="PECTINESTERASE"/>
    <property type="match status" value="1"/>
</dbReference>
<name>A0A8J5VC67_ZIZPA</name>
<dbReference type="PROSITE" id="PS00503">
    <property type="entry name" value="PECTINESTERASE_2"/>
    <property type="match status" value="1"/>
</dbReference>
<feature type="domain" description="Trichome birefringence-like C-terminal" evidence="11">
    <location>
        <begin position="1"/>
        <end position="101"/>
    </location>
</feature>
<dbReference type="UniPathway" id="UPA00545">
    <property type="reaction ID" value="UER00823"/>
</dbReference>
<dbReference type="Pfam" id="PF01095">
    <property type="entry name" value="Pectinesterase"/>
    <property type="match status" value="1"/>
</dbReference>
<dbReference type="PROSITE" id="PS00800">
    <property type="entry name" value="PECTINESTERASE_1"/>
    <property type="match status" value="1"/>
</dbReference>
<evidence type="ECO:0000259" key="10">
    <source>
        <dbReference type="Pfam" id="PF01095"/>
    </source>
</evidence>
<comment type="similarity">
    <text evidence="3">Belongs to the PC-esterase family. TBL subfamily.</text>
</comment>
<dbReference type="InterPro" id="IPR026057">
    <property type="entry name" value="TBL_C"/>
</dbReference>
<evidence type="ECO:0000256" key="1">
    <source>
        <dbReference type="ARBA" id="ARBA00004191"/>
    </source>
</evidence>
<feature type="active site" evidence="8">
    <location>
        <position position="534"/>
    </location>
</feature>
<gene>
    <name evidence="12" type="ORF">GUJ93_ZPchr0001g30132</name>
</gene>
<comment type="function">
    <text evidence="9">Acts in the modification of cell walls via demethylesterification of cell wall pectin.</text>
</comment>
<dbReference type="InterPro" id="IPR000070">
    <property type="entry name" value="Pectinesterase_cat"/>
</dbReference>
<sequence>MSRTRWESFICVLMAGVEDPNTVYEVNGNQISKTNRFWGVRFASFNLDEEFFRSVFLVEQNPAPCHGPKRVRSILKLDKMDNISQKWENADVLILNSGHWTPIKLFDMSKQLKHHRVFGTPVTTYPIADVDSTSSSPLELSSTRVRLHPVVTNVAAAAAPPPSYPPCVRPSVFTLRPRLAPPAPHAGVIPSGKPTPSSYAAPLAVLLACNATRFQPSCVSTLSNAPADSSTSDLLAGTLYALRNRLPPAVSTARSVLAASTNVNLSNAANNCLSFLSLSTHRLTPPPSPSSLLSASTALLHLYDCWSAYKYVNFSRTISDAMAYLDDTIAINSNYISMLAALQRYGEDTSRWTTPQTERDGYWPPAAANSADEDAFGVPKGLSPNVTVCGAGCDHKTVRDAVAAAPDNGDEWFVVHVKEGVYKETVSVPWEKTNVVLLGDGMGRTVITGNLNADTPGVSTFNTATVGVVGDGFMARDLTIANTAGPDAHQAVAFRSTGDRTVLDTVELLGHQDTLYAHAMRQFYTRCRVSGTVDFVFGNSATVLHDSALIVLPRQLRPEKGENDAVTAQGRTDPAQPTGIVLRGCVVNGSDDYMALYREKPAVHHVYLGRPWKEFSRTVFVGCTLSEIVQPRGWMAWNGDFALKTLYYGEYDSAGPGGAGASGSRIGWSSQVPKDHVDVYSIASFIQGDKWIPKLQ</sequence>
<comment type="subcellular location">
    <subcellularLocation>
        <location evidence="1 9">Secreted</location>
        <location evidence="1 9">Cell wall</location>
    </subcellularLocation>
</comment>
<evidence type="ECO:0000256" key="3">
    <source>
        <dbReference type="ARBA" id="ARBA00007727"/>
    </source>
</evidence>
<comment type="pathway">
    <text evidence="2 9">Glycan metabolism; pectin degradation; 2-dehydro-3-deoxy-D-gluconate from pectin: step 1/5.</text>
</comment>
<dbReference type="GO" id="GO:0042545">
    <property type="term" value="P:cell wall modification"/>
    <property type="evidence" value="ECO:0007669"/>
    <property type="project" value="UniProtKB-UniRule"/>
</dbReference>
<dbReference type="EMBL" id="JAAALK010000288">
    <property type="protein sequence ID" value="KAG8054511.1"/>
    <property type="molecule type" value="Genomic_DNA"/>
</dbReference>
<dbReference type="AlphaFoldDB" id="A0A8J5VC67"/>
<keyword evidence="6 9" id="KW-0378">Hydrolase</keyword>
<evidence type="ECO:0000256" key="6">
    <source>
        <dbReference type="ARBA" id="ARBA00022801"/>
    </source>
</evidence>
<dbReference type="GO" id="GO:0030599">
    <property type="term" value="F:pectinesterase activity"/>
    <property type="evidence" value="ECO:0007669"/>
    <property type="project" value="UniProtKB-UniRule"/>
</dbReference>
<evidence type="ECO:0000256" key="9">
    <source>
        <dbReference type="RuleBase" id="RU000589"/>
    </source>
</evidence>
<keyword evidence="7 9" id="KW-0063">Aspartyl esterase</keyword>
<keyword evidence="9" id="KW-0964">Secreted</keyword>
<evidence type="ECO:0000256" key="7">
    <source>
        <dbReference type="ARBA" id="ARBA00023085"/>
    </source>
</evidence>
<reference evidence="12" key="2">
    <citation type="submission" date="2021-02" db="EMBL/GenBank/DDBJ databases">
        <authorList>
            <person name="Kimball J.A."/>
            <person name="Haas M.W."/>
            <person name="Macchietto M."/>
            <person name="Kono T."/>
            <person name="Duquette J."/>
            <person name="Shao M."/>
        </authorList>
    </citation>
    <scope>NUCLEOTIDE SEQUENCE</scope>
    <source>
        <tissue evidence="12">Fresh leaf tissue</tissue>
    </source>
</reference>
<protein>
    <recommendedName>
        <fullName evidence="4 9">Pectinesterase</fullName>
        <ecNumber evidence="4 9">3.1.1.11</ecNumber>
    </recommendedName>
</protein>
<evidence type="ECO:0000256" key="4">
    <source>
        <dbReference type="ARBA" id="ARBA00013229"/>
    </source>
</evidence>
<feature type="domain" description="Pectinesterase catalytic" evidence="10">
    <location>
        <begin position="386"/>
        <end position="689"/>
    </location>
</feature>
<organism evidence="12 13">
    <name type="scientific">Zizania palustris</name>
    <name type="common">Northern wild rice</name>
    <dbReference type="NCBI Taxonomy" id="103762"/>
    <lineage>
        <taxon>Eukaryota</taxon>
        <taxon>Viridiplantae</taxon>
        <taxon>Streptophyta</taxon>
        <taxon>Embryophyta</taxon>
        <taxon>Tracheophyta</taxon>
        <taxon>Spermatophyta</taxon>
        <taxon>Magnoliopsida</taxon>
        <taxon>Liliopsida</taxon>
        <taxon>Poales</taxon>
        <taxon>Poaceae</taxon>
        <taxon>BOP clade</taxon>
        <taxon>Oryzoideae</taxon>
        <taxon>Oryzeae</taxon>
        <taxon>Zizaniinae</taxon>
        <taxon>Zizania</taxon>
    </lineage>
</organism>
<evidence type="ECO:0000256" key="8">
    <source>
        <dbReference type="PROSITE-ProRule" id="PRU10040"/>
    </source>
</evidence>
<dbReference type="EC" id="3.1.1.11" evidence="4 9"/>
<keyword evidence="9" id="KW-0961">Cell wall biogenesis/degradation</keyword>
<dbReference type="InterPro" id="IPR033131">
    <property type="entry name" value="Pectinesterase_Asp_AS"/>
</dbReference>
<evidence type="ECO:0000256" key="5">
    <source>
        <dbReference type="ARBA" id="ARBA00022512"/>
    </source>
</evidence>
<accession>A0A8J5VC67</accession>
<comment type="catalytic activity">
    <reaction evidence="9">
        <text>[(1-&gt;4)-alpha-D-galacturonosyl methyl ester](n) + n H2O = [(1-&gt;4)-alpha-D-galacturonosyl](n) + n methanol + n H(+)</text>
        <dbReference type="Rhea" id="RHEA:22380"/>
        <dbReference type="Rhea" id="RHEA-COMP:14570"/>
        <dbReference type="Rhea" id="RHEA-COMP:14573"/>
        <dbReference type="ChEBI" id="CHEBI:15377"/>
        <dbReference type="ChEBI" id="CHEBI:15378"/>
        <dbReference type="ChEBI" id="CHEBI:17790"/>
        <dbReference type="ChEBI" id="CHEBI:140522"/>
        <dbReference type="ChEBI" id="CHEBI:140523"/>
        <dbReference type="EC" id="3.1.1.11"/>
    </reaction>
</comment>
<dbReference type="GO" id="GO:0045490">
    <property type="term" value="P:pectin catabolic process"/>
    <property type="evidence" value="ECO:0007669"/>
    <property type="project" value="UniProtKB-UniRule"/>
</dbReference>
<dbReference type="Proteomes" id="UP000729402">
    <property type="component" value="Unassembled WGS sequence"/>
</dbReference>
<dbReference type="OrthoDB" id="2019149at2759"/>
<evidence type="ECO:0000313" key="12">
    <source>
        <dbReference type="EMBL" id="KAG8054511.1"/>
    </source>
</evidence>
<keyword evidence="13" id="KW-1185">Reference proteome</keyword>